<dbReference type="GO" id="GO:0016020">
    <property type="term" value="C:membrane"/>
    <property type="evidence" value="ECO:0007669"/>
    <property type="project" value="InterPro"/>
</dbReference>
<dbReference type="SUPFAM" id="SSF81324">
    <property type="entry name" value="Voltage-gated potassium channels"/>
    <property type="match status" value="1"/>
</dbReference>
<organism evidence="2 3">
    <name type="scientific">Blepharisma stoltei</name>
    <dbReference type="NCBI Taxonomy" id="1481888"/>
    <lineage>
        <taxon>Eukaryota</taxon>
        <taxon>Sar</taxon>
        <taxon>Alveolata</taxon>
        <taxon>Ciliophora</taxon>
        <taxon>Postciliodesmatophora</taxon>
        <taxon>Heterotrichea</taxon>
        <taxon>Heterotrichida</taxon>
        <taxon>Blepharismidae</taxon>
        <taxon>Blepharisma</taxon>
    </lineage>
</organism>
<evidence type="ECO:0000313" key="3">
    <source>
        <dbReference type="Proteomes" id="UP001162131"/>
    </source>
</evidence>
<feature type="transmembrane region" description="Helical" evidence="1">
    <location>
        <begin position="287"/>
        <end position="311"/>
    </location>
</feature>
<keyword evidence="1" id="KW-0472">Membrane</keyword>
<evidence type="ECO:0000313" key="2">
    <source>
        <dbReference type="EMBL" id="CAG9314593.1"/>
    </source>
</evidence>
<dbReference type="Proteomes" id="UP001162131">
    <property type="component" value="Unassembled WGS sequence"/>
</dbReference>
<dbReference type="PANTHER" id="PTHR10153">
    <property type="entry name" value="SMALL CONDUCTANCE CALCIUM-ACTIVATED POTASSIUM CHANNEL"/>
    <property type="match status" value="1"/>
</dbReference>
<proteinExistence type="predicted"/>
<comment type="caution">
    <text evidence="2">The sequence shown here is derived from an EMBL/GenBank/DDBJ whole genome shotgun (WGS) entry which is preliminary data.</text>
</comment>
<feature type="transmembrane region" description="Helical" evidence="1">
    <location>
        <begin position="223"/>
        <end position="245"/>
    </location>
</feature>
<evidence type="ECO:0000256" key="1">
    <source>
        <dbReference type="SAM" id="Phobius"/>
    </source>
</evidence>
<sequence>MSVSLIDLTGNSKNFDDKEDLSSHLFNKWRLCELVSALFAAIGLALASIDYEFTYSSERNHSNCAIDEKEIETYKLALVISTLLSINFLFIRDREKSHWIAYLNNQKSRYNPYESVLQRKAEKRKTWNMIRLFEILLLFMIPYPYMNVNVYIPFRNNYETIYICYTLNEIMYSIMFTRLYLLYRAIINYTPYENHLARNFCTQNNTKANVRFSFRCLVNQHSIIVILFLLFWPSIIFLGVITRIYERPVADIAPFQIDKFQNPLSAMWIMYHTMSGMGQGIYPPFTYIGRLFAVLGYFLGTILTAFIILFLQKQTEFTTKQTSAFRSIYKTKSAALCVQAAFSYFLTINEKGRYNDESLQKFEVLRNRILEFKERKLKLSEMNTERDISILDLKANVNKLESQMCKMEVLFEKIANYAIENLSE</sequence>
<feature type="transmembrane region" description="Helical" evidence="1">
    <location>
        <begin position="160"/>
        <end position="181"/>
    </location>
</feature>
<name>A0AAU9IMA4_9CILI</name>
<keyword evidence="1" id="KW-1133">Transmembrane helix</keyword>
<dbReference type="AlphaFoldDB" id="A0AAU9IMA4"/>
<keyword evidence="3" id="KW-1185">Reference proteome</keyword>
<reference evidence="2" key="1">
    <citation type="submission" date="2021-09" db="EMBL/GenBank/DDBJ databases">
        <authorList>
            <consortium name="AG Swart"/>
            <person name="Singh M."/>
            <person name="Singh A."/>
            <person name="Seah K."/>
            <person name="Emmerich C."/>
        </authorList>
    </citation>
    <scope>NUCLEOTIDE SEQUENCE</scope>
    <source>
        <strain evidence="2">ATCC30299</strain>
    </source>
</reference>
<dbReference type="GO" id="GO:0016286">
    <property type="term" value="F:small conductance calcium-activated potassium channel activity"/>
    <property type="evidence" value="ECO:0007669"/>
    <property type="project" value="InterPro"/>
</dbReference>
<dbReference type="EMBL" id="CAJZBQ010000012">
    <property type="protein sequence ID" value="CAG9314593.1"/>
    <property type="molecule type" value="Genomic_DNA"/>
</dbReference>
<keyword evidence="1" id="KW-0812">Transmembrane</keyword>
<feature type="transmembrane region" description="Helical" evidence="1">
    <location>
        <begin position="129"/>
        <end position="148"/>
    </location>
</feature>
<feature type="transmembrane region" description="Helical" evidence="1">
    <location>
        <begin position="31"/>
        <end position="53"/>
    </location>
</feature>
<feature type="transmembrane region" description="Helical" evidence="1">
    <location>
        <begin position="73"/>
        <end position="91"/>
    </location>
</feature>
<dbReference type="Gene3D" id="1.10.287.70">
    <property type="match status" value="1"/>
</dbReference>
<gene>
    <name evidence="2" type="ORF">BSTOLATCC_MIC11594</name>
</gene>
<accession>A0AAU9IMA4</accession>
<dbReference type="InterPro" id="IPR015449">
    <property type="entry name" value="K_chnl_Ca-activ_SK"/>
</dbReference>
<evidence type="ECO:0008006" key="4">
    <source>
        <dbReference type="Google" id="ProtNLM"/>
    </source>
</evidence>
<protein>
    <recommendedName>
        <fullName evidence="4">Potassium channel domain-containing protein</fullName>
    </recommendedName>
</protein>